<dbReference type="PROSITE" id="PS00107">
    <property type="entry name" value="PROTEIN_KINASE_ATP"/>
    <property type="match status" value="1"/>
</dbReference>
<dbReference type="Pfam" id="PF00560">
    <property type="entry name" value="LRR_1"/>
    <property type="match status" value="5"/>
</dbReference>
<evidence type="ECO:0000256" key="19">
    <source>
        <dbReference type="ARBA" id="ARBA00023170"/>
    </source>
</evidence>
<keyword evidence="6" id="KW-0723">Serine/threonine-protein kinase</keyword>
<evidence type="ECO:0000256" key="10">
    <source>
        <dbReference type="ARBA" id="ARBA00022692"/>
    </source>
</evidence>
<evidence type="ECO:0000259" key="26">
    <source>
        <dbReference type="PROSITE" id="PS50011"/>
    </source>
</evidence>
<dbReference type="SMART" id="SM00369">
    <property type="entry name" value="LRR_TYP"/>
    <property type="match status" value="11"/>
</dbReference>
<dbReference type="Pfam" id="PF00069">
    <property type="entry name" value="Pkinase"/>
    <property type="match status" value="1"/>
</dbReference>
<dbReference type="InterPro" id="IPR008266">
    <property type="entry name" value="Tyr_kinase_AS"/>
</dbReference>
<evidence type="ECO:0000313" key="28">
    <source>
        <dbReference type="Proteomes" id="UP001293593"/>
    </source>
</evidence>
<evidence type="ECO:0000256" key="4">
    <source>
        <dbReference type="ARBA" id="ARBA00012513"/>
    </source>
</evidence>
<accession>A0AAE1MM76</accession>
<dbReference type="GO" id="GO:0004674">
    <property type="term" value="F:protein serine/threonine kinase activity"/>
    <property type="evidence" value="ECO:0007669"/>
    <property type="project" value="UniProtKB-KW"/>
</dbReference>
<dbReference type="InterPro" id="IPR017441">
    <property type="entry name" value="Protein_kinase_ATP_BS"/>
</dbReference>
<dbReference type="GO" id="GO:0006952">
    <property type="term" value="P:defense response"/>
    <property type="evidence" value="ECO:0007669"/>
    <property type="project" value="UniProtKB-KW"/>
</dbReference>
<proteinExistence type="inferred from homology"/>
<evidence type="ECO:0000256" key="9">
    <source>
        <dbReference type="ARBA" id="ARBA00022679"/>
    </source>
</evidence>
<evidence type="ECO:0000256" key="14">
    <source>
        <dbReference type="ARBA" id="ARBA00022777"/>
    </source>
</evidence>
<dbReference type="EC" id="2.7.11.1" evidence="4"/>
<dbReference type="Gene3D" id="1.10.510.10">
    <property type="entry name" value="Transferase(Phosphotransferase) domain 1"/>
    <property type="match status" value="1"/>
</dbReference>
<comment type="caution">
    <text evidence="27">The sequence shown here is derived from an EMBL/GenBank/DDBJ whole genome shotgun (WGS) entry which is preliminary data.</text>
</comment>
<evidence type="ECO:0000313" key="27">
    <source>
        <dbReference type="EMBL" id="KAK4270654.1"/>
    </source>
</evidence>
<dbReference type="Gene3D" id="3.80.10.10">
    <property type="entry name" value="Ribonuclease Inhibitor"/>
    <property type="match status" value="3"/>
</dbReference>
<keyword evidence="11" id="KW-0732">Signal</keyword>
<evidence type="ECO:0000256" key="2">
    <source>
        <dbReference type="ARBA" id="ARBA00004191"/>
    </source>
</evidence>
<evidence type="ECO:0000256" key="6">
    <source>
        <dbReference type="ARBA" id="ARBA00022527"/>
    </source>
</evidence>
<protein>
    <recommendedName>
        <fullName evidence="4">non-specific serine/threonine protein kinase</fullName>
        <ecNumber evidence="4">2.7.11.1</ecNumber>
    </recommendedName>
</protein>
<comment type="catalytic activity">
    <reaction evidence="22">
        <text>L-threonyl-[protein] + ATP = O-phospho-L-threonyl-[protein] + ADP + H(+)</text>
        <dbReference type="Rhea" id="RHEA:46608"/>
        <dbReference type="Rhea" id="RHEA-COMP:11060"/>
        <dbReference type="Rhea" id="RHEA-COMP:11605"/>
        <dbReference type="ChEBI" id="CHEBI:15378"/>
        <dbReference type="ChEBI" id="CHEBI:30013"/>
        <dbReference type="ChEBI" id="CHEBI:30616"/>
        <dbReference type="ChEBI" id="CHEBI:61977"/>
        <dbReference type="ChEBI" id="CHEBI:456216"/>
        <dbReference type="EC" id="2.7.11.1"/>
    </reaction>
</comment>
<keyword evidence="28" id="KW-1185">Reference proteome</keyword>
<keyword evidence="18 25" id="KW-0472">Membrane</keyword>
<dbReference type="Pfam" id="PF08263">
    <property type="entry name" value="LRRNT_2"/>
    <property type="match status" value="1"/>
</dbReference>
<name>A0AAE1MM76_9FABA</name>
<evidence type="ECO:0000256" key="22">
    <source>
        <dbReference type="ARBA" id="ARBA00047899"/>
    </source>
</evidence>
<dbReference type="InterPro" id="IPR000719">
    <property type="entry name" value="Prot_kinase_dom"/>
</dbReference>
<dbReference type="InterPro" id="IPR003591">
    <property type="entry name" value="Leu-rich_rpt_typical-subtyp"/>
</dbReference>
<keyword evidence="16 24" id="KW-0067">ATP-binding</keyword>
<dbReference type="InterPro" id="IPR011009">
    <property type="entry name" value="Kinase-like_dom_sf"/>
</dbReference>
<keyword evidence="5" id="KW-0964">Secreted</keyword>
<dbReference type="AlphaFoldDB" id="A0AAE1MM76"/>
<evidence type="ECO:0000256" key="21">
    <source>
        <dbReference type="ARBA" id="ARBA00038043"/>
    </source>
</evidence>
<feature type="binding site" evidence="24">
    <location>
        <position position="672"/>
    </location>
    <ligand>
        <name>ATP</name>
        <dbReference type="ChEBI" id="CHEBI:30616"/>
    </ligand>
</feature>
<evidence type="ECO:0000256" key="5">
    <source>
        <dbReference type="ARBA" id="ARBA00022512"/>
    </source>
</evidence>
<dbReference type="PANTHER" id="PTHR48005:SF70">
    <property type="entry name" value="MDIS1-INTERACTING RECEPTOR LIKE KINASE 2-LIKE"/>
    <property type="match status" value="1"/>
</dbReference>
<evidence type="ECO:0000256" key="3">
    <source>
        <dbReference type="ARBA" id="ARBA00004479"/>
    </source>
</evidence>
<dbReference type="Proteomes" id="UP001293593">
    <property type="component" value="Unassembled WGS sequence"/>
</dbReference>
<evidence type="ECO:0000256" key="25">
    <source>
        <dbReference type="SAM" id="Phobius"/>
    </source>
</evidence>
<evidence type="ECO:0000256" key="23">
    <source>
        <dbReference type="ARBA" id="ARBA00048679"/>
    </source>
</evidence>
<evidence type="ECO:0000256" key="13">
    <source>
        <dbReference type="ARBA" id="ARBA00022741"/>
    </source>
</evidence>
<keyword evidence="20" id="KW-0325">Glycoprotein</keyword>
<dbReference type="FunFam" id="3.80.10.10:FF:000400">
    <property type="entry name" value="Nuclear pore complex protein NUP107"/>
    <property type="match status" value="1"/>
</dbReference>
<comment type="subcellular location">
    <subcellularLocation>
        <location evidence="1">Membrane</location>
        <topology evidence="1">Peripheral membrane protein</topology>
    </subcellularLocation>
    <subcellularLocation>
        <location evidence="3">Membrane</location>
        <topology evidence="3">Single-pass type I membrane protein</topology>
    </subcellularLocation>
    <subcellularLocation>
        <location evidence="2">Secreted</location>
        <location evidence="2">Cell wall</location>
    </subcellularLocation>
</comment>
<dbReference type="InterPro" id="IPR055414">
    <property type="entry name" value="LRR_R13L4/SHOC2-like"/>
</dbReference>
<dbReference type="EMBL" id="JAWXYG010000005">
    <property type="protein sequence ID" value="KAK4270654.1"/>
    <property type="molecule type" value="Genomic_DNA"/>
</dbReference>
<feature type="transmembrane region" description="Helical" evidence="25">
    <location>
        <begin position="576"/>
        <end position="602"/>
    </location>
</feature>
<evidence type="ECO:0000256" key="17">
    <source>
        <dbReference type="ARBA" id="ARBA00022989"/>
    </source>
</evidence>
<dbReference type="InterPro" id="IPR013210">
    <property type="entry name" value="LRR_N_plant-typ"/>
</dbReference>
<comment type="similarity">
    <text evidence="21">Belongs to the polygalacturonase-inhibiting protein family.</text>
</comment>
<evidence type="ECO:0000256" key="12">
    <source>
        <dbReference type="ARBA" id="ARBA00022737"/>
    </source>
</evidence>
<evidence type="ECO:0000256" key="7">
    <source>
        <dbReference type="ARBA" id="ARBA00022553"/>
    </source>
</evidence>
<evidence type="ECO:0000256" key="18">
    <source>
        <dbReference type="ARBA" id="ARBA00023136"/>
    </source>
</evidence>
<dbReference type="Pfam" id="PF23598">
    <property type="entry name" value="LRR_14"/>
    <property type="match status" value="1"/>
</dbReference>
<gene>
    <name evidence="27" type="ORF">QN277_019433</name>
</gene>
<evidence type="ECO:0000256" key="15">
    <source>
        <dbReference type="ARBA" id="ARBA00022821"/>
    </source>
</evidence>
<dbReference type="GO" id="GO:0005524">
    <property type="term" value="F:ATP binding"/>
    <property type="evidence" value="ECO:0007669"/>
    <property type="project" value="UniProtKB-UniRule"/>
</dbReference>
<evidence type="ECO:0000256" key="1">
    <source>
        <dbReference type="ARBA" id="ARBA00004170"/>
    </source>
</evidence>
<dbReference type="SUPFAM" id="SSF52047">
    <property type="entry name" value="RNI-like"/>
    <property type="match status" value="1"/>
</dbReference>
<dbReference type="InterPro" id="IPR051420">
    <property type="entry name" value="Ser_Thr_Kinases_DiverseReg"/>
</dbReference>
<dbReference type="FunFam" id="3.80.10.10:FF:000177">
    <property type="entry name" value="Leucine-rich repeat receptor-like serine/threonine-protein kinase At1g17230"/>
    <property type="match status" value="1"/>
</dbReference>
<keyword evidence="13 24" id="KW-0547">Nucleotide-binding</keyword>
<reference evidence="27" key="1">
    <citation type="submission" date="2023-10" db="EMBL/GenBank/DDBJ databases">
        <title>Chromosome-level genome of the transformable northern wattle, Acacia crassicarpa.</title>
        <authorList>
            <person name="Massaro I."/>
            <person name="Sinha N.R."/>
            <person name="Poethig S."/>
            <person name="Leichty A.R."/>
        </authorList>
    </citation>
    <scope>NUCLEOTIDE SEQUENCE</scope>
    <source>
        <strain evidence="27">Acra3RX</strain>
        <tissue evidence="27">Leaf</tissue>
    </source>
</reference>
<evidence type="ECO:0000256" key="24">
    <source>
        <dbReference type="PROSITE-ProRule" id="PRU10141"/>
    </source>
</evidence>
<dbReference type="SUPFAM" id="SSF56112">
    <property type="entry name" value="Protein kinase-like (PK-like)"/>
    <property type="match status" value="1"/>
</dbReference>
<keyword evidence="14" id="KW-0418">Kinase</keyword>
<keyword evidence="15" id="KW-0611">Plant defense</keyword>
<evidence type="ECO:0000256" key="11">
    <source>
        <dbReference type="ARBA" id="ARBA00022729"/>
    </source>
</evidence>
<evidence type="ECO:0000256" key="20">
    <source>
        <dbReference type="ARBA" id="ARBA00023180"/>
    </source>
</evidence>
<dbReference type="SMART" id="SM00365">
    <property type="entry name" value="LRR_SD22"/>
    <property type="match status" value="5"/>
</dbReference>
<dbReference type="FunFam" id="3.30.200.20:FF:000309">
    <property type="entry name" value="Leucine-rich repeat receptor protein kinase MSP1"/>
    <property type="match status" value="1"/>
</dbReference>
<keyword evidence="9" id="KW-0808">Transferase</keyword>
<sequence>MEFLFMKPQFLEKLTLWCVLLVGYLILFPFLVSSFITSPNSEANTLLKWKASLDNQSQTLLSTWRDNSTHPCNWVGIECNEFNSVFDISLGNLGLRGTLDGFNFSSLVKLTWLELGYNYFFGHIPPEIGRMTNVLYLGLGSNQFTGSIPQEIGMMKKLEVLDMSQNNLSGSIPSRIGNLTELFQLSLSQNNLSGLIPSSIGNLTKLSILTLSQNNLSGSIPSSIGNLIELSKLRVNHNKLSGNLPSEINNLRKLENLQLAYNNFKGHLPQIICLGGLLTNFTAQNNQFTGPIPRSLKNCSTLYRVRLENNQLTDNIAEAFGIYPNLNYIALSNNAFYGHLSPTWGQCHNLTSLKISNNNLSGDIPPELSEATKLQGLDLSSNHLIGNIPKELSHLSLLSELMLSNNQLSGNIPVEIELMKNLNKLNLANNNFSGSIPEQFGGLIKLWNLSLSGNKFFSLPYSFGQLQNLEYLDLSANSFSGGIPKMLQGLQRLEILNLSHNNFSGMIPSFFGDLKGLTIIDISHNKLEGPLPNNFAFRNASIETLKDNKGLCGNVSGLPICPTNSYDPRHHKRNKVVIYVLFFGLGSVLLAIVFMGISYIVFHHNERKAKGQEREVQTQNLFAIWSYDGKLVYENIIEATEEFDEKYLIGVGGFGSVYKAELPTGQVVAVKKLHFLPDRDQCHQKAFMSEIRALTEPRHHNIIKLYGFCWHSKFSFLVYEFLEGGSLDKILSDDTQAIALGWNKRIKVVEGVANALYYLHHGLSPPIVHRDISSKNVILDSDYEAHISDFGTAKLLYADSNNWTSFAGTFGYSAPELAFTTKVTEKCDVYSFGVLALEIIMGKHPRDLIMSFIDSPTIVAHDLNLKEVLDQRLNYPRGSVAEGDDNCKNSFYLLE</sequence>
<evidence type="ECO:0000256" key="8">
    <source>
        <dbReference type="ARBA" id="ARBA00022614"/>
    </source>
</evidence>
<dbReference type="SUPFAM" id="SSF52058">
    <property type="entry name" value="L domain-like"/>
    <property type="match status" value="1"/>
</dbReference>
<keyword evidence="19" id="KW-0675">Receptor</keyword>
<dbReference type="Gene3D" id="3.30.200.20">
    <property type="entry name" value="Phosphorylase Kinase, domain 1"/>
    <property type="match status" value="1"/>
</dbReference>
<keyword evidence="7" id="KW-0597">Phosphoprotein</keyword>
<dbReference type="InterPro" id="IPR032675">
    <property type="entry name" value="LRR_dom_sf"/>
</dbReference>
<dbReference type="GO" id="GO:0016020">
    <property type="term" value="C:membrane"/>
    <property type="evidence" value="ECO:0007669"/>
    <property type="project" value="UniProtKB-SubCell"/>
</dbReference>
<organism evidence="27 28">
    <name type="scientific">Acacia crassicarpa</name>
    <name type="common">northern wattle</name>
    <dbReference type="NCBI Taxonomy" id="499986"/>
    <lineage>
        <taxon>Eukaryota</taxon>
        <taxon>Viridiplantae</taxon>
        <taxon>Streptophyta</taxon>
        <taxon>Embryophyta</taxon>
        <taxon>Tracheophyta</taxon>
        <taxon>Spermatophyta</taxon>
        <taxon>Magnoliopsida</taxon>
        <taxon>eudicotyledons</taxon>
        <taxon>Gunneridae</taxon>
        <taxon>Pentapetalae</taxon>
        <taxon>rosids</taxon>
        <taxon>fabids</taxon>
        <taxon>Fabales</taxon>
        <taxon>Fabaceae</taxon>
        <taxon>Caesalpinioideae</taxon>
        <taxon>mimosoid clade</taxon>
        <taxon>Acacieae</taxon>
        <taxon>Acacia</taxon>
    </lineage>
</organism>
<keyword evidence="12" id="KW-0677">Repeat</keyword>
<comment type="catalytic activity">
    <reaction evidence="23">
        <text>L-seryl-[protein] + ATP = O-phospho-L-seryl-[protein] + ADP + H(+)</text>
        <dbReference type="Rhea" id="RHEA:17989"/>
        <dbReference type="Rhea" id="RHEA-COMP:9863"/>
        <dbReference type="Rhea" id="RHEA-COMP:11604"/>
        <dbReference type="ChEBI" id="CHEBI:15378"/>
        <dbReference type="ChEBI" id="CHEBI:29999"/>
        <dbReference type="ChEBI" id="CHEBI:30616"/>
        <dbReference type="ChEBI" id="CHEBI:83421"/>
        <dbReference type="ChEBI" id="CHEBI:456216"/>
        <dbReference type="EC" id="2.7.11.1"/>
    </reaction>
</comment>
<dbReference type="InterPro" id="IPR001611">
    <property type="entry name" value="Leu-rich_rpt"/>
</dbReference>
<dbReference type="PROSITE" id="PS50011">
    <property type="entry name" value="PROTEIN_KINASE_DOM"/>
    <property type="match status" value="1"/>
</dbReference>
<keyword evidence="17 25" id="KW-1133">Transmembrane helix</keyword>
<evidence type="ECO:0000256" key="16">
    <source>
        <dbReference type="ARBA" id="ARBA00022840"/>
    </source>
</evidence>
<feature type="transmembrane region" description="Helical" evidence="25">
    <location>
        <begin position="14"/>
        <end position="36"/>
    </location>
</feature>
<dbReference type="PANTHER" id="PTHR48005">
    <property type="entry name" value="LEUCINE RICH REPEAT KINASE 2"/>
    <property type="match status" value="1"/>
</dbReference>
<keyword evidence="10 25" id="KW-0812">Transmembrane</keyword>
<dbReference type="Pfam" id="PF13855">
    <property type="entry name" value="LRR_8"/>
    <property type="match status" value="1"/>
</dbReference>
<feature type="domain" description="Protein kinase" evidence="26">
    <location>
        <begin position="643"/>
        <end position="895"/>
    </location>
</feature>
<dbReference type="PROSITE" id="PS00109">
    <property type="entry name" value="PROTEIN_KINASE_TYR"/>
    <property type="match status" value="1"/>
</dbReference>
<keyword evidence="5" id="KW-0134">Cell wall</keyword>
<keyword evidence="8" id="KW-0433">Leucine-rich repeat</keyword>